<dbReference type="EMBL" id="ACPB03038204">
    <property type="status" value="NOT_ANNOTATED_CDS"/>
    <property type="molecule type" value="Genomic_DNA"/>
</dbReference>
<dbReference type="Pfam" id="PF05375">
    <property type="entry name" value="Pacifastin_I"/>
    <property type="match status" value="1"/>
</dbReference>
<sequence>DEDGKCTVPGLKIRTRNYCKQCICNKDGTLSCHLNPEKCRICLPGKHFMPDGDCNICKCSDDGMSALGCTNEKCTEVRSGKFFFHFRSIPSASIRIDARKILLRELLEEVVWNRLSSEELRICL</sequence>
<keyword evidence="3" id="KW-1185">Reference proteome</keyword>
<dbReference type="InterPro" id="IPR008037">
    <property type="entry name" value="Pacifastin_dom"/>
</dbReference>
<reference evidence="2" key="1">
    <citation type="submission" date="2015-05" db="UniProtKB">
        <authorList>
            <consortium name="EnsemblMetazoa"/>
        </authorList>
    </citation>
    <scope>IDENTIFICATION</scope>
</reference>
<evidence type="ECO:0000313" key="2">
    <source>
        <dbReference type="EnsemblMetazoa" id="RPRC012510-PA"/>
    </source>
</evidence>
<proteinExistence type="predicted"/>
<protein>
    <submittedName>
        <fullName evidence="2">Pacifastin domain-containing protein</fullName>
    </submittedName>
</protein>
<feature type="domain" description="Pacifastin" evidence="1">
    <location>
        <begin position="42"/>
        <end position="77"/>
    </location>
</feature>
<dbReference type="HOGENOM" id="CLU_2009703_0_0_1"/>
<dbReference type="EnsemblMetazoa" id="RPRC012510-RA">
    <property type="protein sequence ID" value="RPRC012510-PA"/>
    <property type="gene ID" value="RPRC012510"/>
</dbReference>
<dbReference type="InParanoid" id="T1I888"/>
<evidence type="ECO:0000313" key="3">
    <source>
        <dbReference type="Proteomes" id="UP000015103"/>
    </source>
</evidence>
<organism evidence="2 3">
    <name type="scientific">Rhodnius prolixus</name>
    <name type="common">Triatomid bug</name>
    <dbReference type="NCBI Taxonomy" id="13249"/>
    <lineage>
        <taxon>Eukaryota</taxon>
        <taxon>Metazoa</taxon>
        <taxon>Ecdysozoa</taxon>
        <taxon>Arthropoda</taxon>
        <taxon>Hexapoda</taxon>
        <taxon>Insecta</taxon>
        <taxon>Pterygota</taxon>
        <taxon>Neoptera</taxon>
        <taxon>Paraneoptera</taxon>
        <taxon>Hemiptera</taxon>
        <taxon>Heteroptera</taxon>
        <taxon>Panheteroptera</taxon>
        <taxon>Cimicomorpha</taxon>
        <taxon>Reduviidae</taxon>
        <taxon>Triatominae</taxon>
        <taxon>Rhodnius</taxon>
    </lineage>
</organism>
<dbReference type="GO" id="GO:0030414">
    <property type="term" value="F:peptidase inhibitor activity"/>
    <property type="evidence" value="ECO:0007669"/>
    <property type="project" value="InterPro"/>
</dbReference>
<evidence type="ECO:0000259" key="1">
    <source>
        <dbReference type="Pfam" id="PF05375"/>
    </source>
</evidence>
<accession>T1I888</accession>
<dbReference type="Proteomes" id="UP000015103">
    <property type="component" value="Unassembled WGS sequence"/>
</dbReference>
<dbReference type="VEuPathDB" id="VectorBase:RPRC012510"/>
<dbReference type="AlphaFoldDB" id="T1I888"/>
<name>T1I888_RHOPR</name>